<dbReference type="GO" id="GO:0020002">
    <property type="term" value="C:host cell plasma membrane"/>
    <property type="evidence" value="ECO:0007669"/>
    <property type="project" value="UniProtKB-SubCell"/>
</dbReference>
<dbReference type="FunFam" id="1.20.58.90:FF:000013">
    <property type="entry name" value="Type III secretion system effector protein-E3 Ubiquitin ligase"/>
    <property type="match status" value="1"/>
</dbReference>
<comment type="subcellular location">
    <subcellularLocation>
        <location evidence="17">Host apical cell membrane</location>
        <topology evidence="17">Peripheral membrane protein</topology>
        <orientation evidence="17">Cytoplasmic side</orientation>
    </subcellularLocation>
    <subcellularLocation>
        <location evidence="2">Host cytoplasm</location>
    </subcellularLocation>
    <subcellularLocation>
        <location evidence="3">Secreted</location>
    </subcellularLocation>
</comment>
<keyword evidence="7 22" id="KW-0964">Secreted</keyword>
<keyword evidence="11 22" id="KW-0833">Ubl conjugation pathway</keyword>
<keyword evidence="12 22" id="KW-0832">Ubl conjugation</keyword>
<evidence type="ECO:0000256" key="18">
    <source>
        <dbReference type="ARBA" id="ARBA00074657"/>
    </source>
</evidence>
<evidence type="ECO:0000256" key="15">
    <source>
        <dbReference type="ARBA" id="ARBA00023136"/>
    </source>
</evidence>
<keyword evidence="6" id="KW-1032">Host cell membrane</keyword>
<reference evidence="24" key="1">
    <citation type="journal article" date="2018" name="Genome Biol.">
        <title>SKESA: strategic k-mer extension for scrupulous assemblies.</title>
        <authorList>
            <person name="Souvorov A."/>
            <person name="Agarwala R."/>
            <person name="Lipman D.J."/>
        </authorList>
    </citation>
    <scope>NUCLEOTIDE SEQUENCE</scope>
    <source>
        <strain evidence="24">35_N4800</strain>
    </source>
</reference>
<dbReference type="InterPro" id="IPR029487">
    <property type="entry name" value="NEL_dom"/>
</dbReference>
<evidence type="ECO:0000256" key="13">
    <source>
        <dbReference type="ARBA" id="ARBA00022870"/>
    </source>
</evidence>
<keyword evidence="15" id="KW-0472">Membrane</keyword>
<accession>A0A738FET2</accession>
<dbReference type="InterPro" id="IPR051071">
    <property type="entry name" value="LRR-bact_E3_ubiq_ligases"/>
</dbReference>
<comment type="catalytic activity">
    <reaction evidence="1">
        <text>S-ubiquitinyl-[E2 ubiquitin-conjugating enzyme]-L-cysteine + [acceptor protein]-L-lysine = [E2 ubiquitin-conjugating enzyme]-L-cysteine + N(6)-ubiquitinyl-[acceptor protein]-L-lysine.</text>
        <dbReference type="EC" id="2.3.2.27"/>
    </reaction>
</comment>
<dbReference type="SUPFAM" id="SSF52058">
    <property type="entry name" value="L domain-like"/>
    <property type="match status" value="1"/>
</dbReference>
<evidence type="ECO:0000256" key="11">
    <source>
        <dbReference type="ARBA" id="ARBA00022786"/>
    </source>
</evidence>
<evidence type="ECO:0000256" key="1">
    <source>
        <dbReference type="ARBA" id="ARBA00000900"/>
    </source>
</evidence>
<dbReference type="PROSITE" id="PS51450">
    <property type="entry name" value="LRR"/>
    <property type="match status" value="4"/>
</dbReference>
<dbReference type="Gene3D" id="3.30.2440.10">
    <property type="entry name" value="Secreted effector protein SifA"/>
    <property type="match status" value="1"/>
</dbReference>
<evidence type="ECO:0000256" key="4">
    <source>
        <dbReference type="ARBA" id="ARBA00009868"/>
    </source>
</evidence>
<dbReference type="PANTHER" id="PTHR47114:SF2">
    <property type="entry name" value="OLIGODENDROCYTE-MYELIN GLYCOPROTEIN"/>
    <property type="match status" value="1"/>
</dbReference>
<dbReference type="Gene3D" id="1.20.58.360">
    <property type="entry name" value="Shigella T3SS effector IpaH defines"/>
    <property type="match status" value="1"/>
</dbReference>
<name>A0A738FET2_SALTM</name>
<dbReference type="EMBL" id="DAATIT010000081">
    <property type="protein sequence ID" value="HAE8799335.1"/>
    <property type="molecule type" value="Genomic_DNA"/>
</dbReference>
<evidence type="ECO:0000256" key="9">
    <source>
        <dbReference type="ARBA" id="ARBA00022679"/>
    </source>
</evidence>
<dbReference type="Pfam" id="PF14496">
    <property type="entry name" value="NEL"/>
    <property type="match status" value="1"/>
</dbReference>
<feature type="domain" description="NEL" evidence="23">
    <location>
        <begin position="485"/>
        <end position="779"/>
    </location>
</feature>
<dbReference type="FunFam" id="1.20.1270.130:FF:000002">
    <property type="entry name" value="Type III secretion system effector protein-E3 Ubiquitin ligase"/>
    <property type="match status" value="1"/>
</dbReference>
<evidence type="ECO:0000256" key="3">
    <source>
        <dbReference type="ARBA" id="ARBA00004613"/>
    </source>
</evidence>
<dbReference type="SMART" id="SM00364">
    <property type="entry name" value="LRR_BAC"/>
    <property type="match status" value="11"/>
</dbReference>
<evidence type="ECO:0000256" key="7">
    <source>
        <dbReference type="ARBA" id="ARBA00022525"/>
    </source>
</evidence>
<evidence type="ECO:0000256" key="5">
    <source>
        <dbReference type="ARBA" id="ARBA00012483"/>
    </source>
</evidence>
<dbReference type="InterPro" id="IPR032675">
    <property type="entry name" value="LRR_dom_sf"/>
</dbReference>
<evidence type="ECO:0000256" key="20">
    <source>
        <dbReference type="ARBA" id="ARBA00079391"/>
    </source>
</evidence>
<keyword evidence="16 22" id="KW-1035">Host cytoplasm</keyword>
<dbReference type="EC" id="2.3.2.27" evidence="5"/>
<dbReference type="FunFam" id="1.20.58.360:FF:000001">
    <property type="entry name" value="Probable E3 ubiquitin-protein ligase ipaH7.8"/>
    <property type="match status" value="1"/>
</dbReference>
<dbReference type="PROSITE" id="PS52053">
    <property type="entry name" value="NEL"/>
    <property type="match status" value="1"/>
</dbReference>
<evidence type="ECO:0000256" key="22">
    <source>
        <dbReference type="PROSITE-ProRule" id="PRU01398"/>
    </source>
</evidence>
<dbReference type="NCBIfam" id="NF011917">
    <property type="entry name" value="PRK15387.1"/>
    <property type="match status" value="1"/>
</dbReference>
<organism evidence="24">
    <name type="scientific">Salmonella typhimurium</name>
    <dbReference type="NCBI Taxonomy" id="90371"/>
    <lineage>
        <taxon>Bacteria</taxon>
        <taxon>Pseudomonadati</taxon>
        <taxon>Pseudomonadota</taxon>
        <taxon>Gammaproteobacteria</taxon>
        <taxon>Enterobacterales</taxon>
        <taxon>Enterobacteriaceae</taxon>
        <taxon>Salmonella</taxon>
    </lineage>
</organism>
<dbReference type="GO" id="GO:0061630">
    <property type="term" value="F:ubiquitin protein ligase activity"/>
    <property type="evidence" value="ECO:0007669"/>
    <property type="project" value="UniProtKB-EC"/>
</dbReference>
<protein>
    <recommendedName>
        <fullName evidence="18">E3 ubiquitin-protein ligase SspH2</fullName>
        <ecNumber evidence="5">2.3.2.27</ecNumber>
    </recommendedName>
    <alternativeName>
        <fullName evidence="21">RING-type E3 ubiquitin transferase SspH2</fullName>
    </alternativeName>
    <alternativeName>
        <fullName evidence="20">Salmonella secreted protein H2</fullName>
    </alternativeName>
    <alternativeName>
        <fullName evidence="19">Secreted effector protein sspH2</fullName>
    </alternativeName>
</protein>
<dbReference type="FunFam" id="3.30.2440.10:FF:000001">
    <property type="entry name" value="SPI-2 type III secretion system effector SseI"/>
    <property type="match status" value="1"/>
</dbReference>
<evidence type="ECO:0000256" key="10">
    <source>
        <dbReference type="ARBA" id="ARBA00022737"/>
    </source>
</evidence>
<dbReference type="Gene3D" id="3.80.10.10">
    <property type="entry name" value="Ribonuclease Inhibitor"/>
    <property type="match status" value="1"/>
</dbReference>
<comment type="caution">
    <text evidence="24">The sequence shown here is derived from an EMBL/GenBank/DDBJ whole genome shotgun (WGS) entry which is preliminary data.</text>
</comment>
<evidence type="ECO:0000256" key="19">
    <source>
        <dbReference type="ARBA" id="ARBA00078926"/>
    </source>
</evidence>
<evidence type="ECO:0000256" key="14">
    <source>
        <dbReference type="ARBA" id="ARBA00023026"/>
    </source>
</evidence>
<keyword evidence="9 22" id="KW-0808">Transferase</keyword>
<dbReference type="Gene3D" id="1.20.58.90">
    <property type="match status" value="1"/>
</dbReference>
<dbReference type="InterPro" id="IPR003591">
    <property type="entry name" value="Leu-rich_rpt_typical-subtyp"/>
</dbReference>
<evidence type="ECO:0000256" key="12">
    <source>
        <dbReference type="ARBA" id="ARBA00022843"/>
    </source>
</evidence>
<evidence type="ECO:0000313" key="24">
    <source>
        <dbReference type="EMBL" id="HAE8799335.1"/>
    </source>
</evidence>
<dbReference type="GO" id="GO:0030430">
    <property type="term" value="C:host cell cytoplasm"/>
    <property type="evidence" value="ECO:0007669"/>
    <property type="project" value="UniProtKB-SubCell"/>
</dbReference>
<evidence type="ECO:0000256" key="6">
    <source>
        <dbReference type="ARBA" id="ARBA00022511"/>
    </source>
</evidence>
<dbReference type="Gene3D" id="1.20.1270.130">
    <property type="entry name" value="Shigella T3SS effector IpaH domain"/>
    <property type="match status" value="1"/>
</dbReference>
<feature type="active site" description="Glycyl thioester intermediate" evidence="22">
    <location>
        <position position="571"/>
    </location>
</feature>
<gene>
    <name evidence="24" type="primary">sspH2</name>
    <name evidence="24" type="ORF">G4R15_004778</name>
</gene>
<dbReference type="PANTHER" id="PTHR47114">
    <property type="match status" value="1"/>
</dbReference>
<feature type="non-terminal residue" evidence="24">
    <location>
        <position position="1"/>
    </location>
</feature>
<comment type="PTM">
    <text evidence="22">Ubiquitinated in the presence of host E1 ubiquitin-activating enzyme, E2 ubiquitin-conjugating enzyme and ubiquitin.</text>
</comment>
<keyword evidence="10" id="KW-0677">Repeat</keyword>
<reference evidence="24" key="2">
    <citation type="submission" date="2018-07" db="EMBL/GenBank/DDBJ databases">
        <authorList>
            <consortium name="NCBI Pathogen Detection Project"/>
        </authorList>
    </citation>
    <scope>NUCLEOTIDE SEQUENCE</scope>
    <source>
        <strain evidence="24">35_N4800</strain>
    </source>
</reference>
<dbReference type="InterPro" id="IPR001611">
    <property type="entry name" value="Leu-rich_rpt"/>
</dbReference>
<dbReference type="SMART" id="SM00369">
    <property type="entry name" value="LRR_TYP"/>
    <property type="match status" value="5"/>
</dbReference>
<keyword evidence="8" id="KW-0433">Leucine-rich repeat</keyword>
<evidence type="ECO:0000256" key="16">
    <source>
        <dbReference type="ARBA" id="ARBA00023200"/>
    </source>
</evidence>
<dbReference type="AlphaFoldDB" id="A0A738FET2"/>
<keyword evidence="13" id="KW-1043">Host membrane</keyword>
<dbReference type="GO" id="GO:0005576">
    <property type="term" value="C:extracellular region"/>
    <property type="evidence" value="ECO:0007669"/>
    <property type="project" value="UniProtKB-SubCell"/>
</dbReference>
<evidence type="ECO:0000256" key="2">
    <source>
        <dbReference type="ARBA" id="ARBA00004192"/>
    </source>
</evidence>
<evidence type="ECO:0000256" key="17">
    <source>
        <dbReference type="ARBA" id="ARBA00060460"/>
    </source>
</evidence>
<proteinExistence type="inferred from homology"/>
<evidence type="ECO:0000259" key="23">
    <source>
        <dbReference type="PROSITE" id="PS52053"/>
    </source>
</evidence>
<evidence type="ECO:0000256" key="8">
    <source>
        <dbReference type="ARBA" id="ARBA00022614"/>
    </source>
</evidence>
<evidence type="ECO:0000256" key="21">
    <source>
        <dbReference type="ARBA" id="ARBA00083821"/>
    </source>
</evidence>
<dbReference type="GO" id="GO:0016567">
    <property type="term" value="P:protein ubiquitination"/>
    <property type="evidence" value="ECO:0007669"/>
    <property type="project" value="InterPro"/>
</dbReference>
<comment type="similarity">
    <text evidence="4 22">Belongs to the LRR-containing bacterial E3 ligase family.</text>
</comment>
<keyword evidence="14" id="KW-0843">Virulence</keyword>
<sequence>LPATISNRRIYRIAWSDTPPEMSSWEKMKEFFCSTHQTEALECIWTICHPPAGTTREDVINRFELLRTLAYAGWEESIHSGQHGENYFCILDEDSQEILSVTLDDAGNYTVNCQGYSETHRLTLDTAQGEEGTGHAEGASGTFRTSFLPATTAPQTPAEYDAVWSAWRRAAPAEESRGRAAVVQKMRACLNNGNAVLNVGESGLTTLPDCLPAHITTLVIPDNNLTSLPALPPELRTLEVSGNQLTSLPVLPPGLLELSIFSNPLTHLPALPSGLCKLWIFGNQLTSLPVLPPGLQELSVSDNQLASLPALPSELCKLWAYNNQLTSLPMLPSGLQELSVSDNQLASLPTLPSELYKLWAYNNRLTSLPALPSGLKELIVSGNRLTSLPVLPSELKELMVSGNRLTSLPMLPSGLLSLSVYRNQLTRLPESLIHLSSETTVNLEGNPLSERTLQALREITSAPGYSGPIIRFDMAGASAPRETRALHLAAADWLVPAREGEPAPADRWHMFGQEDNADAFSLFLDRLSETENFIKDAGFKAQISSWLAQLAEDEALRANTFAMATEATSSCEDRVTFFLHQMKNVQLVHNAEKGQYDNDLAALVATGREMFRLGKLEQIAREKVRTLALVDEIEVWLAYQNKLKKSLGLTSVTSEMRFFDVSGVTVTDLQDAELQVKAAEKSEFREWILQWGPLHRVLERKAPERVNALREKQISDYEETYRMLSDTELRPSGLVGNTDAERTIGARAMESAKKTFLDGLRPLVEEMLGSYLNVQWRRN</sequence>